<dbReference type="GO" id="GO:0016705">
    <property type="term" value="F:oxidoreductase activity, acting on paired donors, with incorporation or reduction of molecular oxygen"/>
    <property type="evidence" value="ECO:0007669"/>
    <property type="project" value="InterPro"/>
</dbReference>
<keyword evidence="5" id="KW-0349">Heme</keyword>
<dbReference type="InterPro" id="IPR001128">
    <property type="entry name" value="Cyt_P450"/>
</dbReference>
<comment type="similarity">
    <text evidence="2">Belongs to the cytochrome P450 family.</text>
</comment>
<feature type="domain" description="Rhodopsin" evidence="8">
    <location>
        <begin position="509"/>
        <end position="743"/>
    </location>
</feature>
<evidence type="ECO:0000256" key="6">
    <source>
        <dbReference type="SAM" id="MobiDB-lite"/>
    </source>
</evidence>
<keyword evidence="7" id="KW-1133">Transmembrane helix</keyword>
<dbReference type="GO" id="GO:0004497">
    <property type="term" value="F:monooxygenase activity"/>
    <property type="evidence" value="ECO:0007669"/>
    <property type="project" value="InterPro"/>
</dbReference>
<dbReference type="InterPro" id="IPR036396">
    <property type="entry name" value="Cyt_P450_sf"/>
</dbReference>
<dbReference type="GO" id="GO:0020037">
    <property type="term" value="F:heme binding"/>
    <property type="evidence" value="ECO:0007669"/>
    <property type="project" value="InterPro"/>
</dbReference>
<feature type="transmembrane region" description="Helical" evidence="7">
    <location>
        <begin position="683"/>
        <end position="708"/>
    </location>
</feature>
<dbReference type="InterPro" id="IPR017972">
    <property type="entry name" value="Cyt_P450_CS"/>
</dbReference>
<dbReference type="PROSITE" id="PS00086">
    <property type="entry name" value="CYTOCHROME_P450"/>
    <property type="match status" value="1"/>
</dbReference>
<feature type="compositionally biased region" description="Basic and acidic residues" evidence="6">
    <location>
        <begin position="777"/>
        <end position="786"/>
    </location>
</feature>
<comment type="caution">
    <text evidence="9">The sequence shown here is derived from an EMBL/GenBank/DDBJ whole genome shotgun (WGS) entry which is preliminary data.</text>
</comment>
<dbReference type="PRINTS" id="PR00385">
    <property type="entry name" value="P450"/>
</dbReference>
<keyword evidence="10" id="KW-1185">Reference proteome</keyword>
<protein>
    <recommendedName>
        <fullName evidence="8">Rhodopsin domain-containing protein</fullName>
    </recommendedName>
</protein>
<evidence type="ECO:0000256" key="5">
    <source>
        <dbReference type="PIRSR" id="PIRSR602401-1"/>
    </source>
</evidence>
<evidence type="ECO:0000256" key="1">
    <source>
        <dbReference type="ARBA" id="ARBA00001971"/>
    </source>
</evidence>
<dbReference type="PRINTS" id="PR00463">
    <property type="entry name" value="EP450I"/>
</dbReference>
<dbReference type="GO" id="GO:0005506">
    <property type="term" value="F:iron ion binding"/>
    <property type="evidence" value="ECO:0007669"/>
    <property type="project" value="InterPro"/>
</dbReference>
<dbReference type="EMBL" id="WVTA01000021">
    <property type="protein sequence ID" value="KAK3197106.1"/>
    <property type="molecule type" value="Genomic_DNA"/>
</dbReference>
<evidence type="ECO:0000259" key="8">
    <source>
        <dbReference type="Pfam" id="PF20684"/>
    </source>
</evidence>
<dbReference type="InterPro" id="IPR049326">
    <property type="entry name" value="Rhodopsin_dom_fungi"/>
</dbReference>
<name>A0AAN6LLY4_9PLEO</name>
<dbReference type="InterPro" id="IPR050121">
    <property type="entry name" value="Cytochrome_P450_monoxygenase"/>
</dbReference>
<comment type="cofactor">
    <cofactor evidence="1 5">
        <name>heme</name>
        <dbReference type="ChEBI" id="CHEBI:30413"/>
    </cofactor>
</comment>
<keyword evidence="3 5" id="KW-0479">Metal-binding</keyword>
<dbReference type="PANTHER" id="PTHR24305:SF232">
    <property type="entry name" value="P450, PUTATIVE (EUROFUNG)-RELATED"/>
    <property type="match status" value="1"/>
</dbReference>
<organism evidence="9 10">
    <name type="scientific">Pseudopithomyces chartarum</name>
    <dbReference type="NCBI Taxonomy" id="1892770"/>
    <lineage>
        <taxon>Eukaryota</taxon>
        <taxon>Fungi</taxon>
        <taxon>Dikarya</taxon>
        <taxon>Ascomycota</taxon>
        <taxon>Pezizomycotina</taxon>
        <taxon>Dothideomycetes</taxon>
        <taxon>Pleosporomycetidae</taxon>
        <taxon>Pleosporales</taxon>
        <taxon>Massarineae</taxon>
        <taxon>Didymosphaeriaceae</taxon>
        <taxon>Pseudopithomyces</taxon>
    </lineage>
</organism>
<feature type="transmembrane region" description="Helical" evidence="7">
    <location>
        <begin position="562"/>
        <end position="585"/>
    </location>
</feature>
<dbReference type="SUPFAM" id="SSF48264">
    <property type="entry name" value="Cytochrome P450"/>
    <property type="match status" value="1"/>
</dbReference>
<proteinExistence type="inferred from homology"/>
<evidence type="ECO:0000256" key="7">
    <source>
        <dbReference type="SAM" id="Phobius"/>
    </source>
</evidence>
<gene>
    <name evidence="9" type="ORF">GRF29_1536g629646</name>
</gene>
<feature type="binding site" description="axial binding residue" evidence="5">
    <location>
        <position position="462"/>
    </location>
    <ligand>
        <name>heme</name>
        <dbReference type="ChEBI" id="CHEBI:30413"/>
    </ligand>
    <ligandPart>
        <name>Fe</name>
        <dbReference type="ChEBI" id="CHEBI:18248"/>
    </ligandPart>
</feature>
<evidence type="ECO:0000256" key="2">
    <source>
        <dbReference type="ARBA" id="ARBA00010617"/>
    </source>
</evidence>
<keyword evidence="4 5" id="KW-0408">Iron</keyword>
<accession>A0AAN6LLY4</accession>
<dbReference type="Pfam" id="PF20684">
    <property type="entry name" value="Fung_rhodopsin"/>
    <property type="match status" value="1"/>
</dbReference>
<feature type="transmembrane region" description="Helical" evidence="7">
    <location>
        <begin position="597"/>
        <end position="621"/>
    </location>
</feature>
<dbReference type="AlphaFoldDB" id="A0AAN6LLY4"/>
<keyword evidence="7" id="KW-0472">Membrane</keyword>
<feature type="region of interest" description="Disordered" evidence="6">
    <location>
        <begin position="777"/>
        <end position="802"/>
    </location>
</feature>
<feature type="transmembrane region" description="Helical" evidence="7">
    <location>
        <begin position="516"/>
        <end position="536"/>
    </location>
</feature>
<dbReference type="Proteomes" id="UP001280581">
    <property type="component" value="Unassembled WGS sequence"/>
</dbReference>
<reference evidence="9 10" key="1">
    <citation type="submission" date="2021-02" db="EMBL/GenBank/DDBJ databases">
        <title>Genome assembly of Pseudopithomyces chartarum.</title>
        <authorList>
            <person name="Jauregui R."/>
            <person name="Singh J."/>
            <person name="Voisey C."/>
        </authorList>
    </citation>
    <scope>NUCLEOTIDE SEQUENCE [LARGE SCALE GENOMIC DNA]</scope>
    <source>
        <strain evidence="9 10">AGR01</strain>
    </source>
</reference>
<dbReference type="InterPro" id="IPR002401">
    <property type="entry name" value="Cyt_P450_E_grp-I"/>
</dbReference>
<keyword evidence="7" id="KW-0812">Transmembrane</keyword>
<sequence length="825" mass="92668">MGLINVIPLILTPFTFGFAVLGALVTALLSRIIFCQYFHPLSRFPGPWWATSFSLVGALISIKYKEPQFLTYLVKKYGTDRPIRISPTMLLFPRPSAVKEIYWDPKCNTKSRLYGSGALGPPSIFSTLDGEQHKQLRKALSNAPWTIGQLKNTWEHRFDDQVTLFVSKMREHAQADRVVCISDKVAEFAADIMSMISFTHAFGCVRNQRDEKLILTNWRIGLNFFGFACRFRFFRDTIIPMPSFGRYFLPSTDNEVGMGWLMCEADRQVTMREKIIAEKPFQDSPDFLQHCLEARYSDGTPLTAVQKRSHVSLLIQAGADTTGTALGSILRFMLMTPGVFEKARVEIDDADQAGYLSDPIKYEETRRHLPFFVACIKEGLRLNPPATNLFARVTPKGGKTIDGIFIPEATDITTYAYVMQRNEELYGSDANQFCPERWLEDEKRSNLLDSVQFTFGMGPRICFGKDIAYMEMFKLLPEIIRRFDVEILKEGRWILQRRMDEGRGKQGERIWGTDDFFNILAFLSFFGLVSAVFIAIERGMGIHISVILYERGVNGVTAYKQAIYVSAIFYNFTLGMIKLSVLALYQRILRGVQSPMLRAVVWIVFAIVAANTIANVSVAVFQCHPIRAAWDASLDSNNIRCVDINAFYLGNAITGVATDTIVYFLSIPIVLPLQLDKKKKLQLLATMLVGGFAVVTSAVRLGFIPALLKDTDISYAMGIPMNWSVAEPAIGILVSSMPAIRALRYIWRKPGEDSYGSGTGENRSTCRGHDDLIRLSELRTPADGESTKMGSSEEGLVLDTPAQGKISRTTEFEVSYSAAEYVETS</sequence>
<dbReference type="PANTHER" id="PTHR24305">
    <property type="entry name" value="CYTOCHROME P450"/>
    <property type="match status" value="1"/>
</dbReference>
<evidence type="ECO:0000256" key="4">
    <source>
        <dbReference type="ARBA" id="ARBA00023004"/>
    </source>
</evidence>
<dbReference type="Gene3D" id="1.10.630.10">
    <property type="entry name" value="Cytochrome P450"/>
    <property type="match status" value="1"/>
</dbReference>
<evidence type="ECO:0000313" key="10">
    <source>
        <dbReference type="Proteomes" id="UP001280581"/>
    </source>
</evidence>
<feature type="transmembrane region" description="Helical" evidence="7">
    <location>
        <begin position="646"/>
        <end position="671"/>
    </location>
</feature>
<feature type="transmembrane region" description="Helical" evidence="7">
    <location>
        <begin position="6"/>
        <end position="34"/>
    </location>
</feature>
<dbReference type="Pfam" id="PF00067">
    <property type="entry name" value="p450"/>
    <property type="match status" value="1"/>
</dbReference>
<evidence type="ECO:0000256" key="3">
    <source>
        <dbReference type="ARBA" id="ARBA00022723"/>
    </source>
</evidence>
<evidence type="ECO:0000313" key="9">
    <source>
        <dbReference type="EMBL" id="KAK3197106.1"/>
    </source>
</evidence>